<dbReference type="Gene3D" id="2.40.160.20">
    <property type="match status" value="1"/>
</dbReference>
<organism evidence="1 2">
    <name type="scientific">Cytospora chrysosperma</name>
    <name type="common">Cytospora canker fungus</name>
    <name type="synonym">Sphaeria chrysosperma</name>
    <dbReference type="NCBI Taxonomy" id="252740"/>
    <lineage>
        <taxon>Eukaryota</taxon>
        <taxon>Fungi</taxon>
        <taxon>Dikarya</taxon>
        <taxon>Ascomycota</taxon>
        <taxon>Pezizomycotina</taxon>
        <taxon>Sordariomycetes</taxon>
        <taxon>Sordariomycetidae</taxon>
        <taxon>Diaporthales</taxon>
        <taxon>Cytosporaceae</taxon>
        <taxon>Cytospora</taxon>
    </lineage>
</organism>
<name>A0A423W2L9_CYTCH</name>
<evidence type="ECO:0008006" key="3">
    <source>
        <dbReference type="Google" id="ProtNLM"/>
    </source>
</evidence>
<evidence type="ECO:0000313" key="1">
    <source>
        <dbReference type="EMBL" id="ROV97564.1"/>
    </source>
</evidence>
<comment type="caution">
    <text evidence="1">The sequence shown here is derived from an EMBL/GenBank/DDBJ whole genome shotgun (WGS) entry which is preliminary data.</text>
</comment>
<reference evidence="1 2" key="1">
    <citation type="submission" date="2015-09" db="EMBL/GenBank/DDBJ databases">
        <title>Host preference determinants of Valsa canker pathogens revealed by comparative genomics.</title>
        <authorList>
            <person name="Yin Z."/>
            <person name="Huang L."/>
        </authorList>
    </citation>
    <scope>NUCLEOTIDE SEQUENCE [LARGE SCALE GENOMIC DNA]</scope>
    <source>
        <strain evidence="1 2">YSFL</strain>
    </source>
</reference>
<dbReference type="EMBL" id="LJZO01000016">
    <property type="protein sequence ID" value="ROV97564.1"/>
    <property type="molecule type" value="Genomic_DNA"/>
</dbReference>
<evidence type="ECO:0000313" key="2">
    <source>
        <dbReference type="Proteomes" id="UP000284375"/>
    </source>
</evidence>
<dbReference type="Proteomes" id="UP000284375">
    <property type="component" value="Unassembled WGS sequence"/>
</dbReference>
<dbReference type="Pfam" id="PF11578">
    <property type="entry name" value="DUF3237"/>
    <property type="match status" value="1"/>
</dbReference>
<sequence>MSGFAKLTPAFTVQIPLRSISQVGVLSTGTPLSQASFLEGQTGITSEANYPIELDSTWVHGADYFKGDPDGKYVRLEVNSLVQDKKTGGLVRFLYTGVLDMRGPCGKVLRGEDGAVTTEFGEIFTHAKFETGHPSLKEIENKVYVGSGRFVLETGKPTIVEYKLSEVTY</sequence>
<dbReference type="OrthoDB" id="2544694at2759"/>
<accession>A0A423W2L9</accession>
<dbReference type="AlphaFoldDB" id="A0A423W2L9"/>
<protein>
    <recommendedName>
        <fullName evidence="3">DUF3237 domain-containing protein</fullName>
    </recommendedName>
</protein>
<keyword evidence="2" id="KW-1185">Reference proteome</keyword>
<gene>
    <name evidence="1" type="ORF">VSDG_04652</name>
</gene>
<proteinExistence type="predicted"/>